<dbReference type="Proteomes" id="UP000267251">
    <property type="component" value="Unassembled WGS sequence"/>
</dbReference>
<proteinExistence type="predicted"/>
<reference evidence="2" key="1">
    <citation type="journal article" date="2018" name="Nat. Microbiol.">
        <title>Leveraging single-cell genomics to expand the fungal tree of life.</title>
        <authorList>
            <person name="Ahrendt S.R."/>
            <person name="Quandt C.A."/>
            <person name="Ciobanu D."/>
            <person name="Clum A."/>
            <person name="Salamov A."/>
            <person name="Andreopoulos B."/>
            <person name="Cheng J.F."/>
            <person name="Woyke T."/>
            <person name="Pelin A."/>
            <person name="Henrissat B."/>
            <person name="Reynolds N.K."/>
            <person name="Benny G.L."/>
            <person name="Smith M.E."/>
            <person name="James T.Y."/>
            <person name="Grigoriev I.V."/>
        </authorList>
    </citation>
    <scope>NUCLEOTIDE SEQUENCE [LARGE SCALE GENOMIC DNA]</scope>
</reference>
<keyword evidence="2" id="KW-1185">Reference proteome</keyword>
<protein>
    <submittedName>
        <fullName evidence="1">Uncharacterized protein</fullName>
    </submittedName>
</protein>
<organism evidence="1 2">
    <name type="scientific">Piptocephalis cylindrospora</name>
    <dbReference type="NCBI Taxonomy" id="1907219"/>
    <lineage>
        <taxon>Eukaryota</taxon>
        <taxon>Fungi</taxon>
        <taxon>Fungi incertae sedis</taxon>
        <taxon>Zoopagomycota</taxon>
        <taxon>Zoopagomycotina</taxon>
        <taxon>Zoopagomycetes</taxon>
        <taxon>Zoopagales</taxon>
        <taxon>Piptocephalidaceae</taxon>
        <taxon>Piptocephalis</taxon>
    </lineage>
</organism>
<name>A0A4P9Y0U8_9FUNG</name>
<evidence type="ECO:0000313" key="2">
    <source>
        <dbReference type="Proteomes" id="UP000267251"/>
    </source>
</evidence>
<gene>
    <name evidence="1" type="ORF">BJ684DRAFT_17137</name>
</gene>
<dbReference type="AlphaFoldDB" id="A0A4P9Y0U8"/>
<sequence length="170" mass="18950">MLFSSPLLVSLTNLVTRTPGPILRRASLPSNVLQSEREVLSLVRRYELLSKRINSQIVPVTPIEQKAVVKSDVLENVRLYLNAEMPDRVLGGAAGKNVPTKILLDSGKEERGYMCSVVGRDALIRAFLGMEEEKVSLAPPMLHWRDGPRHPVAEEQFIEREGSDGSFRAM</sequence>
<evidence type="ECO:0000313" key="1">
    <source>
        <dbReference type="EMBL" id="RKP12363.1"/>
    </source>
</evidence>
<accession>A0A4P9Y0U8</accession>
<dbReference type="EMBL" id="KZ988361">
    <property type="protein sequence ID" value="RKP12363.1"/>
    <property type="molecule type" value="Genomic_DNA"/>
</dbReference>